<accession>A0A5E6SEQ5</accession>
<dbReference type="AlphaFoldDB" id="A0A5E6SEQ5"/>
<dbReference type="EMBL" id="CABVGX010000014">
    <property type="protein sequence ID" value="VVM78642.1"/>
    <property type="molecule type" value="Genomic_DNA"/>
</dbReference>
<dbReference type="Proteomes" id="UP000325607">
    <property type="component" value="Unassembled WGS sequence"/>
</dbReference>
<protein>
    <recommendedName>
        <fullName evidence="1">Carrier domain-containing protein</fullName>
    </recommendedName>
</protein>
<gene>
    <name evidence="2" type="ORF">PS645_02147</name>
</gene>
<dbReference type="InterPro" id="IPR009081">
    <property type="entry name" value="PP-bd_ACP"/>
</dbReference>
<feature type="domain" description="Carrier" evidence="1">
    <location>
        <begin position="1"/>
        <end position="77"/>
    </location>
</feature>
<proteinExistence type="predicted"/>
<dbReference type="RefSeq" id="WP_150580420.1">
    <property type="nucleotide sequence ID" value="NZ_CABVGX010000014.1"/>
</dbReference>
<dbReference type="Gene3D" id="1.10.1200.10">
    <property type="entry name" value="ACP-like"/>
    <property type="match status" value="1"/>
</dbReference>
<dbReference type="SUPFAM" id="SSF47336">
    <property type="entry name" value="ACP-like"/>
    <property type="match status" value="1"/>
</dbReference>
<name>A0A5E6SEQ5_PSEFL</name>
<evidence type="ECO:0000313" key="3">
    <source>
        <dbReference type="Proteomes" id="UP000325607"/>
    </source>
</evidence>
<evidence type="ECO:0000313" key="2">
    <source>
        <dbReference type="EMBL" id="VVM78642.1"/>
    </source>
</evidence>
<reference evidence="2 3" key="1">
    <citation type="submission" date="2019-09" db="EMBL/GenBank/DDBJ databases">
        <authorList>
            <person name="Chandra G."/>
            <person name="Truman W A."/>
        </authorList>
    </citation>
    <scope>NUCLEOTIDE SEQUENCE [LARGE SCALE GENOMIC DNA]</scope>
    <source>
        <strain evidence="2">PS645</strain>
    </source>
</reference>
<dbReference type="OrthoDB" id="7024543at2"/>
<dbReference type="InterPro" id="IPR036736">
    <property type="entry name" value="ACP-like_sf"/>
</dbReference>
<dbReference type="PROSITE" id="PS50075">
    <property type="entry name" value="CARRIER"/>
    <property type="match status" value="1"/>
</dbReference>
<dbReference type="Pfam" id="PF00550">
    <property type="entry name" value="PP-binding"/>
    <property type="match status" value="1"/>
</dbReference>
<evidence type="ECO:0000259" key="1">
    <source>
        <dbReference type="PROSITE" id="PS50075"/>
    </source>
</evidence>
<organism evidence="2 3">
    <name type="scientific">Pseudomonas fluorescens</name>
    <dbReference type="NCBI Taxonomy" id="294"/>
    <lineage>
        <taxon>Bacteria</taxon>
        <taxon>Pseudomonadati</taxon>
        <taxon>Pseudomonadota</taxon>
        <taxon>Gammaproteobacteria</taxon>
        <taxon>Pseudomonadales</taxon>
        <taxon>Pseudomonadaceae</taxon>
        <taxon>Pseudomonas</taxon>
    </lineage>
</organism>
<sequence length="83" mass="9428">MNLIQETVLRVIGQITGSPLTLEMDSSLSDMRVNSVKIIQIIAMLENELNFELDEEDLLMSNFSTPRQTIKLLREKYGSVELA</sequence>